<dbReference type="Proteomes" id="UP000499080">
    <property type="component" value="Unassembled WGS sequence"/>
</dbReference>
<sequence length="499" mass="56724">MASKRKNLSFAEKNELIEKFQNSNLSKAAFAKANSIPRTTFNNILAAKLCSSNAQICDHERKRQRLSPYENVDKALLSWIKYARSQNAPISWNVLKEKSFEFANELGESSFVASNGWLQRFNSRHNLSFKKFCGEAADFDSSSLKEWKDVVLRDILERYESANVFNVDECGLFYRILPDRTLCFKGEKCVGGKKSKERLTVLLAANMDGSEKIIPLVIGKFLKPRCMKNCKSLPLFYDANSKAWMTADIWEKTLRRWDLNFSKQKRKVALIADNCTAHCTVDGLNSIELVFLPPNSTCVLQPLDQGIIQNFKATYRKLLLQDMISAIDRKEQLQVSVLNAIFYIDQSWNMVSQKTIANCFRHAGFHSSPESEELLEDDDEDLPLTELAEKLRNRGYAIPDENLYTKIDEDLATNSEASIQDIVSNVLNSNAEGSDDEDDSECENKSVSTSDALKAIDDLRCFFTNSEAADEHLKAIRDLEKVVLTTKKSRQSCISEHFK</sequence>
<dbReference type="GO" id="GO:0005634">
    <property type="term" value="C:nucleus"/>
    <property type="evidence" value="ECO:0007669"/>
    <property type="project" value="UniProtKB-SubCell"/>
</dbReference>
<reference evidence="4 5" key="1">
    <citation type="journal article" date="2019" name="Sci. Rep.">
        <title>Orb-weaving spider Araneus ventricosus genome elucidates the spidroin gene catalogue.</title>
        <authorList>
            <person name="Kono N."/>
            <person name="Nakamura H."/>
            <person name="Ohtoshi R."/>
            <person name="Moran D.A.P."/>
            <person name="Shinohara A."/>
            <person name="Yoshida Y."/>
            <person name="Fujiwara M."/>
            <person name="Mori M."/>
            <person name="Tomita M."/>
            <person name="Arakawa K."/>
        </authorList>
    </citation>
    <scope>NUCLEOTIDE SEQUENCE [LARGE SCALE GENOMIC DNA]</scope>
</reference>
<evidence type="ECO:0000313" key="4">
    <source>
        <dbReference type="EMBL" id="GBL76277.1"/>
    </source>
</evidence>
<dbReference type="InterPro" id="IPR009057">
    <property type="entry name" value="Homeodomain-like_sf"/>
</dbReference>
<organism evidence="4 5">
    <name type="scientific">Araneus ventricosus</name>
    <name type="common">Orbweaver spider</name>
    <name type="synonym">Epeira ventricosa</name>
    <dbReference type="NCBI Taxonomy" id="182803"/>
    <lineage>
        <taxon>Eukaryota</taxon>
        <taxon>Metazoa</taxon>
        <taxon>Ecdysozoa</taxon>
        <taxon>Arthropoda</taxon>
        <taxon>Chelicerata</taxon>
        <taxon>Arachnida</taxon>
        <taxon>Araneae</taxon>
        <taxon>Araneomorphae</taxon>
        <taxon>Entelegynae</taxon>
        <taxon>Araneoidea</taxon>
        <taxon>Araneidae</taxon>
        <taxon>Araneus</taxon>
    </lineage>
</organism>
<name>A0A4Y2A9P6_ARAVE</name>
<dbReference type="Gene3D" id="3.30.420.10">
    <property type="entry name" value="Ribonuclease H-like superfamily/Ribonuclease H"/>
    <property type="match status" value="1"/>
</dbReference>
<comment type="caution">
    <text evidence="4">The sequence shown here is derived from an EMBL/GenBank/DDBJ whole genome shotgun (WGS) entry which is preliminary data.</text>
</comment>
<protein>
    <submittedName>
        <fullName evidence="4">Tigger transposable element-derived protein 4</fullName>
    </submittedName>
</protein>
<evidence type="ECO:0000313" key="5">
    <source>
        <dbReference type="Proteomes" id="UP000499080"/>
    </source>
</evidence>
<evidence type="ECO:0000256" key="2">
    <source>
        <dbReference type="ARBA" id="ARBA00023125"/>
    </source>
</evidence>
<dbReference type="PROSITE" id="PS51253">
    <property type="entry name" value="HTH_CENPB"/>
    <property type="match status" value="1"/>
</dbReference>
<feature type="domain" description="HTH CENPB-type" evidence="3">
    <location>
        <begin position="60"/>
        <end position="131"/>
    </location>
</feature>
<dbReference type="AlphaFoldDB" id="A0A4Y2A9P6"/>
<dbReference type="InterPro" id="IPR050863">
    <property type="entry name" value="CenT-Element_Derived"/>
</dbReference>
<comment type="subcellular location">
    <subcellularLocation>
        <location evidence="1">Nucleus</location>
    </subcellularLocation>
</comment>
<dbReference type="OrthoDB" id="125347at2759"/>
<dbReference type="Gene3D" id="1.10.10.60">
    <property type="entry name" value="Homeodomain-like"/>
    <property type="match status" value="2"/>
</dbReference>
<evidence type="ECO:0000256" key="1">
    <source>
        <dbReference type="ARBA" id="ARBA00004123"/>
    </source>
</evidence>
<proteinExistence type="predicted"/>
<dbReference type="PANTHER" id="PTHR19303">
    <property type="entry name" value="TRANSPOSON"/>
    <property type="match status" value="1"/>
</dbReference>
<dbReference type="SUPFAM" id="SSF46689">
    <property type="entry name" value="Homeodomain-like"/>
    <property type="match status" value="1"/>
</dbReference>
<keyword evidence="2" id="KW-0238">DNA-binding</keyword>
<dbReference type="InterPro" id="IPR006600">
    <property type="entry name" value="HTH_CenpB_DNA-bd_dom"/>
</dbReference>
<keyword evidence="5" id="KW-1185">Reference proteome</keyword>
<evidence type="ECO:0000259" key="3">
    <source>
        <dbReference type="PROSITE" id="PS51253"/>
    </source>
</evidence>
<dbReference type="PANTHER" id="PTHR19303:SF73">
    <property type="entry name" value="PROTEIN PDC2"/>
    <property type="match status" value="1"/>
</dbReference>
<dbReference type="InterPro" id="IPR004875">
    <property type="entry name" value="DDE_SF_endonuclease_dom"/>
</dbReference>
<dbReference type="Pfam" id="PF03184">
    <property type="entry name" value="DDE_1"/>
    <property type="match status" value="1"/>
</dbReference>
<dbReference type="EMBL" id="BGPR01000009">
    <property type="protein sequence ID" value="GBL76277.1"/>
    <property type="molecule type" value="Genomic_DNA"/>
</dbReference>
<dbReference type="SMART" id="SM00674">
    <property type="entry name" value="CENPB"/>
    <property type="match status" value="1"/>
</dbReference>
<accession>A0A4Y2A9P6</accession>
<gene>
    <name evidence="4" type="primary">Tigd4_286</name>
    <name evidence="4" type="ORF">AVEN_234531_1</name>
</gene>
<dbReference type="Pfam" id="PF03221">
    <property type="entry name" value="HTH_Tnp_Tc5"/>
    <property type="match status" value="1"/>
</dbReference>
<dbReference type="GO" id="GO:0003677">
    <property type="term" value="F:DNA binding"/>
    <property type="evidence" value="ECO:0007669"/>
    <property type="project" value="UniProtKB-KW"/>
</dbReference>
<dbReference type="InterPro" id="IPR036397">
    <property type="entry name" value="RNaseH_sf"/>
</dbReference>